<dbReference type="InterPro" id="IPR032466">
    <property type="entry name" value="Metal_Hydrolase"/>
</dbReference>
<evidence type="ECO:0000259" key="6">
    <source>
        <dbReference type="Pfam" id="PF00962"/>
    </source>
</evidence>
<dbReference type="Gene3D" id="3.20.20.140">
    <property type="entry name" value="Metal-dependent hydrolases"/>
    <property type="match status" value="1"/>
</dbReference>
<evidence type="ECO:0000256" key="4">
    <source>
        <dbReference type="ARBA" id="ARBA00022801"/>
    </source>
</evidence>
<dbReference type="PANTHER" id="PTHR43114:SF6">
    <property type="entry name" value="ADENINE DEAMINASE"/>
    <property type="match status" value="1"/>
</dbReference>
<dbReference type="Proteomes" id="UP001500363">
    <property type="component" value="Unassembled WGS sequence"/>
</dbReference>
<keyword evidence="3" id="KW-0479">Metal-binding</keyword>
<comment type="caution">
    <text evidence="7">The sequence shown here is derived from an EMBL/GenBank/DDBJ whole genome shotgun (WGS) entry which is preliminary data.</text>
</comment>
<dbReference type="SUPFAM" id="SSF51556">
    <property type="entry name" value="Metallo-dependent hydrolases"/>
    <property type="match status" value="1"/>
</dbReference>
<keyword evidence="8" id="KW-1185">Reference proteome</keyword>
<comment type="cofactor">
    <cofactor evidence="1">
        <name>Zn(2+)</name>
        <dbReference type="ChEBI" id="CHEBI:29105"/>
    </cofactor>
</comment>
<reference evidence="8" key="1">
    <citation type="journal article" date="2019" name="Int. J. Syst. Evol. Microbiol.">
        <title>The Global Catalogue of Microorganisms (GCM) 10K type strain sequencing project: providing services to taxonomists for standard genome sequencing and annotation.</title>
        <authorList>
            <consortium name="The Broad Institute Genomics Platform"/>
            <consortium name="The Broad Institute Genome Sequencing Center for Infectious Disease"/>
            <person name="Wu L."/>
            <person name="Ma J."/>
        </authorList>
    </citation>
    <scope>NUCLEOTIDE SEQUENCE [LARGE SCALE GENOMIC DNA]</scope>
    <source>
        <strain evidence="8">JCM 14303</strain>
    </source>
</reference>
<feature type="domain" description="Adenosine deaminase" evidence="6">
    <location>
        <begin position="25"/>
        <end position="335"/>
    </location>
</feature>
<dbReference type="InterPro" id="IPR001365">
    <property type="entry name" value="A_deaminase_dom"/>
</dbReference>
<dbReference type="EMBL" id="BAAANC010000005">
    <property type="protein sequence ID" value="GAA1559517.1"/>
    <property type="molecule type" value="Genomic_DNA"/>
</dbReference>
<evidence type="ECO:0000256" key="3">
    <source>
        <dbReference type="ARBA" id="ARBA00022723"/>
    </source>
</evidence>
<keyword evidence="5" id="KW-0862">Zinc</keyword>
<keyword evidence="4" id="KW-0378">Hydrolase</keyword>
<evidence type="ECO:0000313" key="8">
    <source>
        <dbReference type="Proteomes" id="UP001500363"/>
    </source>
</evidence>
<dbReference type="InterPro" id="IPR006330">
    <property type="entry name" value="Ado/ade_deaminase"/>
</dbReference>
<comment type="similarity">
    <text evidence="2">Belongs to the metallo-dependent hydrolases superfamily. Adenosine and AMP deaminases family.</text>
</comment>
<accession>A0ABP4NCA5</accession>
<gene>
    <name evidence="7" type="ORF">GCM10009741_75710</name>
</gene>
<evidence type="ECO:0000256" key="2">
    <source>
        <dbReference type="ARBA" id="ARBA00006676"/>
    </source>
</evidence>
<evidence type="ECO:0000256" key="1">
    <source>
        <dbReference type="ARBA" id="ARBA00001947"/>
    </source>
</evidence>
<dbReference type="PANTHER" id="PTHR43114">
    <property type="entry name" value="ADENINE DEAMINASE"/>
    <property type="match status" value="1"/>
</dbReference>
<protein>
    <submittedName>
        <fullName evidence="7">Adenosine deaminase</fullName>
    </submittedName>
</protein>
<evidence type="ECO:0000313" key="7">
    <source>
        <dbReference type="EMBL" id="GAA1559517.1"/>
    </source>
</evidence>
<sequence>MSTQSGSTEPTARPALSAEYLRALPKAEVHCHLEGCVPPGLGVRLARRYGVPLPAAAVENGRYNFSCFEDGLAIYVALSKAMRTASDFEEVTYASLMSAAEGGLRYREYSFNPQNHPDLTYSEMLRGILAGASAAQKDAGSITRVVVAINRELGGAAGLALVREVIEHPQELVVGIGLDHHELAARPSEFVAAYDLAREAGLGLAAHAGERGDPSEVAECLDLLRVDRVDHGYAVLLEPPLLSRTVASQVPFSACWTVENPPSEVAGRLRDVSDMAAAGLNICLNSDDPALIGAELDECMIDAARHLDWTIEDAEKYSLAGLDACFADAGTVERLRALFTAELERIRPLAYSESSGRP</sequence>
<evidence type="ECO:0000256" key="5">
    <source>
        <dbReference type="ARBA" id="ARBA00022833"/>
    </source>
</evidence>
<proteinExistence type="inferred from homology"/>
<dbReference type="Pfam" id="PF00962">
    <property type="entry name" value="A_deaminase"/>
    <property type="match status" value="1"/>
</dbReference>
<dbReference type="RefSeq" id="WP_344183081.1">
    <property type="nucleotide sequence ID" value="NZ_BAAANC010000005.1"/>
</dbReference>
<organism evidence="7 8">
    <name type="scientific">Kribbella lupini</name>
    <dbReference type="NCBI Taxonomy" id="291602"/>
    <lineage>
        <taxon>Bacteria</taxon>
        <taxon>Bacillati</taxon>
        <taxon>Actinomycetota</taxon>
        <taxon>Actinomycetes</taxon>
        <taxon>Propionibacteriales</taxon>
        <taxon>Kribbellaceae</taxon>
        <taxon>Kribbella</taxon>
    </lineage>
</organism>
<name>A0ABP4NCA5_9ACTN</name>